<evidence type="ECO:0000256" key="7">
    <source>
        <dbReference type="SAM" id="MobiDB-lite"/>
    </source>
</evidence>
<evidence type="ECO:0000256" key="1">
    <source>
        <dbReference type="ARBA" id="ARBA00022723"/>
    </source>
</evidence>
<dbReference type="VEuPathDB" id="FungiDB:C8Q69DRAFT_503837"/>
<dbReference type="PROSITE" id="PS00463">
    <property type="entry name" value="ZN2_CY6_FUNGAL_1"/>
    <property type="match status" value="1"/>
</dbReference>
<evidence type="ECO:0000256" key="5">
    <source>
        <dbReference type="ARBA" id="ARBA00023163"/>
    </source>
</evidence>
<evidence type="ECO:0000256" key="3">
    <source>
        <dbReference type="ARBA" id="ARBA00023015"/>
    </source>
</evidence>
<dbReference type="PANTHER" id="PTHR31944">
    <property type="entry name" value="HEME-RESPONSIVE ZINC FINGER TRANSCRIPTION FACTOR HAP1"/>
    <property type="match status" value="1"/>
</dbReference>
<dbReference type="SUPFAM" id="SSF57701">
    <property type="entry name" value="Zn2/Cys6 DNA-binding domain"/>
    <property type="match status" value="1"/>
</dbReference>
<sequence length="777" mass="88515">MDSLQPVLPQKRIRQIFSCNECRRRKLKCDRNIPCNRCVKSGCPGACLYTSRNKRSIRERRANVENARSDITPGRPAECKSQETARVAETGQITPASTDIPEERDNTISDLQRRVMMLESLLTERTSEPSQPRPYDGFSLRNDSGLAECWPNQAGLRNIHFMRDFLHGKNKNTSFHGRSHWHSLFGQFDDVISILETCKKRKDVGTAREYRSMKTLLRQTWDRNCCGEQHQAMILHGYIPPRDVADQLVDFYLETFEYTYRILHVPTFRKLYDEFWVTPARENFHLMAQIYSILAISASYYFQMESVPPSILPLKDQIPIWLHCVQHWLDHALENKRNLFHALQVQCLLTIARQVSSADSNMVWISCGAMVRTAISAGLHRNPMSFRSMTPFYAEMRRRLWATIMELDLQASLDAGKCPTLSYSDYDCDMPSNLDDDDIADPDRIPSNSKDPDRSTRTSFLVALSRSLPARIEVAKLANGLDANVSYNELLRLSAEITKSFQYLPPPRSEKKTILHPSFQTDFFDFLTRRFLLVIHRQVAIMGAYDPKYHFSRRIVLDSSLTMLSHFGVSTGSIGEDGNRKAPLATYCGGMFCNELLNAALSICVEMLMGKVDIETLGCSIHDQALSTMTGSSSRLADNHLLTVIEGAIRMVERWILEGHGMYNKIYLCLCTAFSSVKSRYANEEPQAAVSTAISESIQNFKMLLLQRTPGIQIFDGTVVQNDTPESSISMVDHADGCNNIQVSRCFAHSTLTSDIVRGENEWDNSNLDSWDIDWEF</sequence>
<keyword evidence="10" id="KW-1185">Reference proteome</keyword>
<keyword evidence="5" id="KW-0804">Transcription</keyword>
<evidence type="ECO:0000313" key="9">
    <source>
        <dbReference type="EMBL" id="RWR00334.1"/>
    </source>
</evidence>
<dbReference type="GeneID" id="39601796"/>
<dbReference type="RefSeq" id="XP_028489978.1">
    <property type="nucleotide sequence ID" value="XM_028632519.1"/>
</dbReference>
<keyword evidence="6" id="KW-0539">Nucleus</keyword>
<keyword evidence="4" id="KW-0238">DNA-binding</keyword>
<proteinExistence type="predicted"/>
<dbReference type="PANTHER" id="PTHR31944:SF131">
    <property type="entry name" value="HEME-RESPONSIVE ZINC FINGER TRANSCRIPTION FACTOR HAP1"/>
    <property type="match status" value="1"/>
</dbReference>
<evidence type="ECO:0000259" key="8">
    <source>
        <dbReference type="PROSITE" id="PS50048"/>
    </source>
</evidence>
<keyword evidence="2" id="KW-0862">Zinc</keyword>
<comment type="caution">
    <text evidence="9">The sequence shown here is derived from an EMBL/GenBank/DDBJ whole genome shotgun (WGS) entry which is preliminary data.</text>
</comment>
<name>A0A443I8D7_BYSSP</name>
<dbReference type="CDD" id="cd00067">
    <property type="entry name" value="GAL4"/>
    <property type="match status" value="1"/>
</dbReference>
<keyword evidence="3" id="KW-0805">Transcription regulation</keyword>
<dbReference type="InterPro" id="IPR001138">
    <property type="entry name" value="Zn2Cys6_DnaBD"/>
</dbReference>
<dbReference type="Pfam" id="PF00172">
    <property type="entry name" value="Zn_clus"/>
    <property type="match status" value="1"/>
</dbReference>
<feature type="region of interest" description="Disordered" evidence="7">
    <location>
        <begin position="432"/>
        <end position="456"/>
    </location>
</feature>
<dbReference type="InterPro" id="IPR007219">
    <property type="entry name" value="XnlR_reg_dom"/>
</dbReference>
<reference evidence="9 10" key="1">
    <citation type="journal article" date="2018" name="Front. Microbiol.">
        <title>Genomic and genetic insights into a cosmopolitan fungus, Paecilomyces variotii (Eurotiales).</title>
        <authorList>
            <person name="Urquhart A.S."/>
            <person name="Mondo S.J."/>
            <person name="Makela M.R."/>
            <person name="Hane J.K."/>
            <person name="Wiebenga A."/>
            <person name="He G."/>
            <person name="Mihaltcheva S."/>
            <person name="Pangilinan J."/>
            <person name="Lipzen A."/>
            <person name="Barry K."/>
            <person name="de Vries R.P."/>
            <person name="Grigoriev I.V."/>
            <person name="Idnurm A."/>
        </authorList>
    </citation>
    <scope>NUCLEOTIDE SEQUENCE [LARGE SCALE GENOMIC DNA]</scope>
    <source>
        <strain evidence="9 10">CBS 101075</strain>
    </source>
</reference>
<dbReference type="EMBL" id="RCNU01000001">
    <property type="protein sequence ID" value="RWR00334.1"/>
    <property type="molecule type" value="Genomic_DNA"/>
</dbReference>
<organism evidence="9 10">
    <name type="scientific">Byssochlamys spectabilis</name>
    <name type="common">Paecilomyces variotii</name>
    <dbReference type="NCBI Taxonomy" id="264951"/>
    <lineage>
        <taxon>Eukaryota</taxon>
        <taxon>Fungi</taxon>
        <taxon>Dikarya</taxon>
        <taxon>Ascomycota</taxon>
        <taxon>Pezizomycotina</taxon>
        <taxon>Eurotiomycetes</taxon>
        <taxon>Eurotiomycetidae</taxon>
        <taxon>Eurotiales</taxon>
        <taxon>Thermoascaceae</taxon>
        <taxon>Paecilomyces</taxon>
    </lineage>
</organism>
<accession>A0A443I8D7</accession>
<dbReference type="SMART" id="SM00906">
    <property type="entry name" value="Fungal_trans"/>
    <property type="match status" value="1"/>
</dbReference>
<dbReference type="GO" id="GO:0001228">
    <property type="term" value="F:DNA-binding transcription activator activity, RNA polymerase II-specific"/>
    <property type="evidence" value="ECO:0007669"/>
    <property type="project" value="TreeGrafter"/>
</dbReference>
<dbReference type="InterPro" id="IPR051430">
    <property type="entry name" value="Fungal_TF_Env_Response"/>
</dbReference>
<feature type="domain" description="Zn(2)-C6 fungal-type" evidence="8">
    <location>
        <begin position="18"/>
        <end position="49"/>
    </location>
</feature>
<dbReference type="GO" id="GO:0005634">
    <property type="term" value="C:nucleus"/>
    <property type="evidence" value="ECO:0007669"/>
    <property type="project" value="TreeGrafter"/>
</dbReference>
<gene>
    <name evidence="9" type="ORF">C8Q69DRAFT_503837</name>
</gene>
<evidence type="ECO:0000256" key="2">
    <source>
        <dbReference type="ARBA" id="ARBA00022833"/>
    </source>
</evidence>
<dbReference type="InterPro" id="IPR036864">
    <property type="entry name" value="Zn2-C6_fun-type_DNA-bd_sf"/>
</dbReference>
<dbReference type="Pfam" id="PF04082">
    <property type="entry name" value="Fungal_trans"/>
    <property type="match status" value="1"/>
</dbReference>
<dbReference type="Proteomes" id="UP000283841">
    <property type="component" value="Unassembled WGS sequence"/>
</dbReference>
<dbReference type="SMART" id="SM00066">
    <property type="entry name" value="GAL4"/>
    <property type="match status" value="1"/>
</dbReference>
<evidence type="ECO:0000256" key="4">
    <source>
        <dbReference type="ARBA" id="ARBA00023125"/>
    </source>
</evidence>
<evidence type="ECO:0000313" key="10">
    <source>
        <dbReference type="Proteomes" id="UP000283841"/>
    </source>
</evidence>
<evidence type="ECO:0000256" key="6">
    <source>
        <dbReference type="ARBA" id="ARBA00023242"/>
    </source>
</evidence>
<protein>
    <submittedName>
        <fullName evidence="9">Fungal-specific transcription factor domain-containing protein</fullName>
    </submittedName>
</protein>
<dbReference type="AlphaFoldDB" id="A0A443I8D7"/>
<dbReference type="PROSITE" id="PS50048">
    <property type="entry name" value="ZN2_CY6_FUNGAL_2"/>
    <property type="match status" value="1"/>
</dbReference>
<dbReference type="GO" id="GO:0008270">
    <property type="term" value="F:zinc ion binding"/>
    <property type="evidence" value="ECO:0007669"/>
    <property type="project" value="InterPro"/>
</dbReference>
<dbReference type="GO" id="GO:0000978">
    <property type="term" value="F:RNA polymerase II cis-regulatory region sequence-specific DNA binding"/>
    <property type="evidence" value="ECO:0007669"/>
    <property type="project" value="TreeGrafter"/>
</dbReference>
<dbReference type="Gene3D" id="4.10.240.10">
    <property type="entry name" value="Zn(2)-C6 fungal-type DNA-binding domain"/>
    <property type="match status" value="1"/>
</dbReference>
<keyword evidence="1" id="KW-0479">Metal-binding</keyword>
<dbReference type="GO" id="GO:0006351">
    <property type="term" value="P:DNA-templated transcription"/>
    <property type="evidence" value="ECO:0007669"/>
    <property type="project" value="InterPro"/>
</dbReference>
<dbReference type="CDD" id="cd12148">
    <property type="entry name" value="fungal_TF_MHR"/>
    <property type="match status" value="1"/>
</dbReference>